<feature type="domain" description="FAD-binding FR-type" evidence="14">
    <location>
        <begin position="221"/>
        <end position="321"/>
    </location>
</feature>
<evidence type="ECO:0000256" key="6">
    <source>
        <dbReference type="ARBA" id="ARBA00022723"/>
    </source>
</evidence>
<evidence type="ECO:0000259" key="14">
    <source>
        <dbReference type="PROSITE" id="PS51384"/>
    </source>
</evidence>
<evidence type="ECO:0000256" key="7">
    <source>
        <dbReference type="ARBA" id="ARBA00022827"/>
    </source>
</evidence>
<dbReference type="RefSeq" id="WP_243479326.1">
    <property type="nucleotide sequence ID" value="NZ_CP063982.1"/>
</dbReference>
<keyword evidence="11" id="KW-0411">Iron-sulfur</keyword>
<keyword evidence="12 13" id="KW-0472">Membrane</keyword>
<keyword evidence="16" id="KW-1185">Reference proteome</keyword>
<dbReference type="PRINTS" id="PR00409">
    <property type="entry name" value="PHDIOXRDTASE"/>
</dbReference>
<evidence type="ECO:0000256" key="13">
    <source>
        <dbReference type="SAM" id="Phobius"/>
    </source>
</evidence>
<comment type="subcellular location">
    <subcellularLocation>
        <location evidence="2">Membrane</location>
        <topology evidence="2">Multi-pass membrane protein</topology>
    </subcellularLocation>
</comment>
<dbReference type="InterPro" id="IPR013112">
    <property type="entry name" value="FAD-bd_8"/>
</dbReference>
<name>A0ABY4AKV0_9BURK</name>
<dbReference type="SUPFAM" id="SSF63380">
    <property type="entry name" value="Riboflavin synthase domain-like"/>
    <property type="match status" value="1"/>
</dbReference>
<feature type="transmembrane region" description="Helical" evidence="13">
    <location>
        <begin position="77"/>
        <end position="95"/>
    </location>
</feature>
<dbReference type="Gene3D" id="1.20.120.1770">
    <property type="match status" value="1"/>
</dbReference>
<evidence type="ECO:0000256" key="3">
    <source>
        <dbReference type="ARBA" id="ARBA00022630"/>
    </source>
</evidence>
<evidence type="ECO:0000256" key="11">
    <source>
        <dbReference type="ARBA" id="ARBA00023014"/>
    </source>
</evidence>
<evidence type="ECO:0000256" key="8">
    <source>
        <dbReference type="ARBA" id="ARBA00022989"/>
    </source>
</evidence>
<accession>A0ABY4AKV0</accession>
<evidence type="ECO:0000256" key="12">
    <source>
        <dbReference type="ARBA" id="ARBA00023136"/>
    </source>
</evidence>
<gene>
    <name evidence="15" type="ORF">DHf2319_03040</name>
</gene>
<feature type="transmembrane region" description="Helical" evidence="13">
    <location>
        <begin position="171"/>
        <end position="189"/>
    </location>
</feature>
<sequence length="445" mass="50329">MNRIRIAWLIVFSLLSIVYWISLAPIELTFEPWALRKSLLYYSGIIAIGMMSVGMILAMRLQSIESLLGGLDKHYRLHKWLGISAVIAAVVHWLVKLEPKWLAKHGFVPPDTFKTPEGVVGFFDRADPFSAIRGFAKDLGEWTIYALIVLALFALWRKLPYRQFFKTHRLMAIIYLLLAFHSVVLFSKLGWQSPIGWLMVALLAAGVIGAIVSLIGKTGYRHQHEATLTRVQEHVQDNMIEVHAKVDASWPGHEPGQFAFLMFSHQEGAHPFSISSAWDSESRDISFHIKRLGDFTKTLPTNLTLGQVVGVQGPYGRFEFEPQNADQIWIAGGVGLTPFLARLQSLPEVSQPNLIHFYLCVRDEHTEVVDQINALCQAKGVQFTTVVSDKHKPLTGARIRQENPHWQKCHVWFCGPTGLGASVREDLKHHGLAGKQFHQELFEMR</sequence>
<keyword evidence="8 13" id="KW-1133">Transmembrane helix</keyword>
<dbReference type="PROSITE" id="PS51384">
    <property type="entry name" value="FAD_FR"/>
    <property type="match status" value="1"/>
</dbReference>
<dbReference type="Gene3D" id="3.40.50.80">
    <property type="entry name" value="Nucleotide-binding domain of ferredoxin-NADP reductase (FNR) module"/>
    <property type="match status" value="1"/>
</dbReference>
<evidence type="ECO:0000256" key="5">
    <source>
        <dbReference type="ARBA" id="ARBA00022714"/>
    </source>
</evidence>
<comment type="cofactor">
    <cofactor evidence="1">
        <name>FAD</name>
        <dbReference type="ChEBI" id="CHEBI:57692"/>
    </cofactor>
</comment>
<dbReference type="InterPro" id="IPR050415">
    <property type="entry name" value="MRET"/>
</dbReference>
<keyword evidence="6" id="KW-0479">Metal-binding</keyword>
<feature type="transmembrane region" description="Helical" evidence="13">
    <location>
        <begin position="38"/>
        <end position="57"/>
    </location>
</feature>
<dbReference type="EMBL" id="CP063982">
    <property type="protein sequence ID" value="UOD50912.1"/>
    <property type="molecule type" value="Genomic_DNA"/>
</dbReference>
<dbReference type="InterPro" id="IPR039261">
    <property type="entry name" value="FNR_nucleotide-bd"/>
</dbReference>
<dbReference type="Pfam" id="PF01794">
    <property type="entry name" value="Ferric_reduct"/>
    <property type="match status" value="1"/>
</dbReference>
<keyword evidence="9" id="KW-0560">Oxidoreductase</keyword>
<evidence type="ECO:0000256" key="10">
    <source>
        <dbReference type="ARBA" id="ARBA00023004"/>
    </source>
</evidence>
<dbReference type="Gene3D" id="2.40.30.10">
    <property type="entry name" value="Translation factors"/>
    <property type="match status" value="1"/>
</dbReference>
<dbReference type="InterPro" id="IPR017938">
    <property type="entry name" value="Riboflavin_synthase-like_b-brl"/>
</dbReference>
<dbReference type="Pfam" id="PF08022">
    <property type="entry name" value="FAD_binding_8"/>
    <property type="match status" value="1"/>
</dbReference>
<dbReference type="InterPro" id="IPR013130">
    <property type="entry name" value="Fe3_Rdtase_TM_dom"/>
</dbReference>
<feature type="transmembrane region" description="Helical" evidence="13">
    <location>
        <begin position="195"/>
        <end position="215"/>
    </location>
</feature>
<keyword evidence="10" id="KW-0408">Iron</keyword>
<evidence type="ECO:0000256" key="4">
    <source>
        <dbReference type="ARBA" id="ARBA00022692"/>
    </source>
</evidence>
<feature type="transmembrane region" description="Helical" evidence="13">
    <location>
        <begin position="142"/>
        <end position="159"/>
    </location>
</feature>
<evidence type="ECO:0000313" key="15">
    <source>
        <dbReference type="EMBL" id="UOD50912.1"/>
    </source>
</evidence>
<dbReference type="SUPFAM" id="SSF52343">
    <property type="entry name" value="Ferredoxin reductase-like, C-terminal NADP-linked domain"/>
    <property type="match status" value="1"/>
</dbReference>
<reference evidence="15 16" key="1">
    <citation type="submission" date="2020-11" db="EMBL/GenBank/DDBJ databases">
        <title>Algicoccus daihaiensis sp.nov., isolated from Daihai Lake in Inner Mongolia.</title>
        <authorList>
            <person name="Kai J."/>
        </authorList>
    </citation>
    <scope>NUCLEOTIDE SEQUENCE [LARGE SCALE GENOMIC DNA]</scope>
    <source>
        <strain evidence="16">f23</strain>
    </source>
</reference>
<dbReference type="PANTHER" id="PTHR47354:SF8">
    <property type="entry name" value="1,2-PHENYLACETYL-COA EPOXIDASE, SUBUNIT E"/>
    <property type="match status" value="1"/>
</dbReference>
<evidence type="ECO:0000256" key="1">
    <source>
        <dbReference type="ARBA" id="ARBA00001974"/>
    </source>
</evidence>
<evidence type="ECO:0000256" key="9">
    <source>
        <dbReference type="ARBA" id="ARBA00023002"/>
    </source>
</evidence>
<keyword evidence="5" id="KW-0001">2Fe-2S</keyword>
<evidence type="ECO:0000313" key="16">
    <source>
        <dbReference type="Proteomes" id="UP000831607"/>
    </source>
</evidence>
<keyword evidence="7" id="KW-0274">FAD</keyword>
<feature type="transmembrane region" description="Helical" evidence="13">
    <location>
        <begin position="7"/>
        <end position="26"/>
    </location>
</feature>
<proteinExistence type="predicted"/>
<keyword evidence="4 13" id="KW-0812">Transmembrane</keyword>
<organism evidence="15 16">
    <name type="scientific">Orrella daihaiensis</name>
    <dbReference type="NCBI Taxonomy" id="2782176"/>
    <lineage>
        <taxon>Bacteria</taxon>
        <taxon>Pseudomonadati</taxon>
        <taxon>Pseudomonadota</taxon>
        <taxon>Betaproteobacteria</taxon>
        <taxon>Burkholderiales</taxon>
        <taxon>Alcaligenaceae</taxon>
        <taxon>Orrella</taxon>
    </lineage>
</organism>
<dbReference type="PANTHER" id="PTHR47354">
    <property type="entry name" value="NADH OXIDOREDUCTASE HCR"/>
    <property type="match status" value="1"/>
</dbReference>
<keyword evidence="3" id="KW-0285">Flavoprotein</keyword>
<protein>
    <submittedName>
        <fullName evidence="15">Ferric reductase-like transmembrane domain-containing protein</fullName>
    </submittedName>
</protein>
<dbReference type="InterPro" id="IPR017927">
    <property type="entry name" value="FAD-bd_FR_type"/>
</dbReference>
<evidence type="ECO:0000256" key="2">
    <source>
        <dbReference type="ARBA" id="ARBA00004141"/>
    </source>
</evidence>
<dbReference type="CDD" id="cd06198">
    <property type="entry name" value="FNR_like_3"/>
    <property type="match status" value="1"/>
</dbReference>
<dbReference type="Proteomes" id="UP000831607">
    <property type="component" value="Chromosome"/>
</dbReference>